<evidence type="ECO:0000259" key="7">
    <source>
        <dbReference type="Pfam" id="PF10513"/>
    </source>
</evidence>
<dbReference type="Pfam" id="PF10513">
    <property type="entry name" value="EPL1"/>
    <property type="match status" value="1"/>
</dbReference>
<evidence type="ECO:0000256" key="6">
    <source>
        <dbReference type="RuleBase" id="RU361124"/>
    </source>
</evidence>
<keyword evidence="4 6" id="KW-0804">Transcription</keyword>
<dbReference type="Proteomes" id="UP000834106">
    <property type="component" value="Chromosome 7"/>
</dbReference>
<comment type="subcellular location">
    <subcellularLocation>
        <location evidence="1 6">Nucleus</location>
    </subcellularLocation>
</comment>
<evidence type="ECO:0000313" key="8">
    <source>
        <dbReference type="EMBL" id="CAI9764514.1"/>
    </source>
</evidence>
<dbReference type="AlphaFoldDB" id="A0AAD2DSB8"/>
<name>A0AAD2DSB8_9LAMI</name>
<accession>A0AAD2DSB8</accession>
<evidence type="ECO:0000256" key="3">
    <source>
        <dbReference type="ARBA" id="ARBA00023015"/>
    </source>
</evidence>
<comment type="similarity">
    <text evidence="2 6">Belongs to the enhancer of polycomb family.</text>
</comment>
<organism evidence="8 9">
    <name type="scientific">Fraxinus pennsylvanica</name>
    <dbReference type="NCBI Taxonomy" id="56036"/>
    <lineage>
        <taxon>Eukaryota</taxon>
        <taxon>Viridiplantae</taxon>
        <taxon>Streptophyta</taxon>
        <taxon>Embryophyta</taxon>
        <taxon>Tracheophyta</taxon>
        <taxon>Spermatophyta</taxon>
        <taxon>Magnoliopsida</taxon>
        <taxon>eudicotyledons</taxon>
        <taxon>Gunneridae</taxon>
        <taxon>Pentapetalae</taxon>
        <taxon>asterids</taxon>
        <taxon>lamiids</taxon>
        <taxon>Lamiales</taxon>
        <taxon>Oleaceae</taxon>
        <taxon>Oleeae</taxon>
        <taxon>Fraxinus</taxon>
    </lineage>
</organism>
<evidence type="ECO:0000313" key="9">
    <source>
        <dbReference type="Proteomes" id="UP000834106"/>
    </source>
</evidence>
<keyword evidence="9" id="KW-1185">Reference proteome</keyword>
<evidence type="ECO:0000256" key="5">
    <source>
        <dbReference type="ARBA" id="ARBA00023242"/>
    </source>
</evidence>
<dbReference type="GO" id="GO:0005634">
    <property type="term" value="C:nucleus"/>
    <property type="evidence" value="ECO:0007669"/>
    <property type="project" value="UniProtKB-SubCell"/>
</dbReference>
<evidence type="ECO:0000256" key="2">
    <source>
        <dbReference type="ARBA" id="ARBA00008035"/>
    </source>
</evidence>
<dbReference type="GO" id="GO:0035267">
    <property type="term" value="C:NuA4 histone acetyltransferase complex"/>
    <property type="evidence" value="ECO:0007669"/>
    <property type="project" value="InterPro"/>
</dbReference>
<dbReference type="InterPro" id="IPR019542">
    <property type="entry name" value="Enhancer_polycomb-like_N"/>
</dbReference>
<dbReference type="PANTHER" id="PTHR14898">
    <property type="entry name" value="ENHANCER OF POLYCOMB"/>
    <property type="match status" value="1"/>
</dbReference>
<evidence type="ECO:0000256" key="1">
    <source>
        <dbReference type="ARBA" id="ARBA00004123"/>
    </source>
</evidence>
<evidence type="ECO:0000256" key="4">
    <source>
        <dbReference type="ARBA" id="ARBA00023163"/>
    </source>
</evidence>
<dbReference type="InterPro" id="IPR024943">
    <property type="entry name" value="Enhancer_polycomb"/>
</dbReference>
<sequence length="157" mass="17563">MSRLSFRPQPLDIHEKLPIVKSVKDFEDDDVPTSTRNSQMLRIASEADNEVQQTPSKKVASEIPTLEVVVVDTIGRDYSRTFTQPTSYLRARGGRAEIGEFVEYDLDNEDEDWLQELNKERKTLAAENRRSLIGSLAAVIQMMVCSAFGDTALPTGG</sequence>
<gene>
    <name evidence="8" type="ORF">FPE_LOCUS11944</name>
</gene>
<keyword evidence="3 6" id="KW-0805">Transcription regulation</keyword>
<reference evidence="8" key="1">
    <citation type="submission" date="2023-05" db="EMBL/GenBank/DDBJ databases">
        <authorList>
            <person name="Huff M."/>
        </authorList>
    </citation>
    <scope>NUCLEOTIDE SEQUENCE</scope>
</reference>
<dbReference type="GO" id="GO:0006357">
    <property type="term" value="P:regulation of transcription by RNA polymerase II"/>
    <property type="evidence" value="ECO:0007669"/>
    <property type="project" value="InterPro"/>
</dbReference>
<feature type="domain" description="Enhancer of polycomb-like N-terminal" evidence="7">
    <location>
        <begin position="39"/>
        <end position="123"/>
    </location>
</feature>
<protein>
    <recommendedName>
        <fullName evidence="6">Enhancer of polycomb-like protein</fullName>
    </recommendedName>
</protein>
<keyword evidence="5 6" id="KW-0539">Nucleus</keyword>
<proteinExistence type="inferred from homology"/>
<dbReference type="EMBL" id="OU503042">
    <property type="protein sequence ID" value="CAI9764514.1"/>
    <property type="molecule type" value="Genomic_DNA"/>
</dbReference>